<dbReference type="InterPro" id="IPR040853">
    <property type="entry name" value="RapA2_cadherin-like"/>
</dbReference>
<dbReference type="Pfam" id="PF17803">
    <property type="entry name" value="Cadherin_4"/>
    <property type="match status" value="2"/>
</dbReference>
<feature type="compositionally biased region" description="Low complexity" evidence="3">
    <location>
        <begin position="1854"/>
        <end position="1863"/>
    </location>
</feature>
<dbReference type="Gene3D" id="2.170.16.10">
    <property type="entry name" value="Hedgehog/Intein (Hint) domain"/>
    <property type="match status" value="1"/>
</dbReference>
<dbReference type="InterPro" id="IPR050557">
    <property type="entry name" value="RTX_toxin/Mannuronan_C5-epim"/>
</dbReference>
<feature type="domain" description="Cadherin" evidence="4">
    <location>
        <begin position="1160"/>
        <end position="1289"/>
    </location>
</feature>
<dbReference type="PROSITE" id="PS00330">
    <property type="entry name" value="HEMOLYSIN_CALCIUM"/>
    <property type="match status" value="6"/>
</dbReference>
<dbReference type="SUPFAM" id="SSF51294">
    <property type="entry name" value="Hedgehog/intein (Hint) domain"/>
    <property type="match status" value="1"/>
</dbReference>
<dbReference type="GO" id="GO:0005576">
    <property type="term" value="C:extracellular region"/>
    <property type="evidence" value="ECO:0007669"/>
    <property type="project" value="UniProtKB-SubCell"/>
</dbReference>
<feature type="compositionally biased region" description="Acidic residues" evidence="3">
    <location>
        <begin position="1921"/>
        <end position="1937"/>
    </location>
</feature>
<feature type="compositionally biased region" description="Acidic residues" evidence="3">
    <location>
        <begin position="1085"/>
        <end position="1096"/>
    </location>
</feature>
<dbReference type="InterPro" id="IPR011049">
    <property type="entry name" value="Serralysin-like_metalloprot_C"/>
</dbReference>
<dbReference type="InterPro" id="IPR028992">
    <property type="entry name" value="Hedgehog/Intein_dom"/>
</dbReference>
<dbReference type="PRINTS" id="PR00313">
    <property type="entry name" value="CABNDNGRPT"/>
</dbReference>
<dbReference type="GO" id="GO:0005509">
    <property type="term" value="F:calcium ion binding"/>
    <property type="evidence" value="ECO:0007669"/>
    <property type="project" value="InterPro"/>
</dbReference>
<keyword evidence="6" id="KW-1185">Reference proteome</keyword>
<comment type="subcellular location">
    <subcellularLocation>
        <location evidence="1">Secreted</location>
    </subcellularLocation>
</comment>
<dbReference type="OrthoDB" id="6305173at2"/>
<accession>A0A1Y5RHS6</accession>
<dbReference type="InterPro" id="IPR018511">
    <property type="entry name" value="Hemolysin-typ_Ca-bd_CS"/>
</dbReference>
<evidence type="ECO:0000313" key="5">
    <source>
        <dbReference type="EMBL" id="SLN16617.1"/>
    </source>
</evidence>
<dbReference type="InterPro" id="IPR036844">
    <property type="entry name" value="Hint_dom_sf"/>
</dbReference>
<dbReference type="InterPro" id="IPR010221">
    <property type="entry name" value="VCBS_dom"/>
</dbReference>
<feature type="region of interest" description="Disordered" evidence="3">
    <location>
        <begin position="302"/>
        <end position="356"/>
    </location>
</feature>
<dbReference type="Pfam" id="PF00353">
    <property type="entry name" value="HemolysinCabind"/>
    <property type="match status" value="13"/>
</dbReference>
<dbReference type="Proteomes" id="UP000193623">
    <property type="component" value="Unassembled WGS sequence"/>
</dbReference>
<feature type="compositionally biased region" description="Acidic residues" evidence="3">
    <location>
        <begin position="1816"/>
        <end position="1836"/>
    </location>
</feature>
<sequence>MSDYKIDWSNTNIDGANSANGPDGSVGFTVSTPENVDHDQWMKGSVNGVDGLKAWDVDDPTKVTINFNEPVTNVSFDLLDVDSEEHVFDDRITVVAKDIHGNILPVTFTGLNHTQFANNGQLDATDNPIEQGDAGSVVGVTIHGEVASLEIILDNGSGAAHSGTVGLGDIHFDAVADDPALDGYVEGTDGNDVIDVNYDGDPDGDRINANDAILPGEQGQDDVVLAGAGDDVVRSGSGNDEVFGGSGNDMLFSGGGDDVVFGGSGNDKVEASAGDDVVFGGFGNDDIWGGKNNDVLSGSLGADSIDGGDGDDTLSGGKSNDQLNGGSGNDLVFGGAGSDSITGGEGNDTLIGGSQSFHGTQDFNDLSAGDLIEGQFVADGVSITSADPTTPVMVFDSSNPTGDDNDLATGNLGNVLILSEDRDATDPDDNANGGTFLINFENPAYVSSLTLLDVEAGATVNYYDSHGNFLQSVNVTTADNGQHVVHSNINYVGQIEVILNGSGAIDNLSYSINEDVFDGGDVIDGGAGDDVIEGNDGNDVLTGGAGDDEIFGGDDADRIFGGAGDVVDGGAGGNDHDILDLTGEGPFVLEDVTPDSNGNGINGTVVFVDGDGNPTGETLTFTEIEEIRGDEVNRGPDAKDDTATTDEDTPVEITVLGNDSDPEGDPLTVTEATSPDGDVVINDDGTITFTPDDDFNGDTTITYTIDDGNGGTDTATVTVTVNPVNDAPIARDDTAETDEDTPVEITVLGNDSDPDGDPLTVTEATSPDGDVVINDDGTITFTPDDGFNGPTTITYTIDDGNGGTDTATVDVTVNGVNDDPIVCPDLYFVTEDEGAGDVDGNVITNPSDNNAGLDTDPDGDTLTVVAINGDDTLVGSSVEGSNGGLFTLNPDGSFDFTANGEFEELAPGETADTVITYTVSDGNGGTGTATLTITVQGINDAPNAEDSAYVVDQDEAFGDLDANAITDDTGNGADSDPEGDDLTVVSVDGVDGNVGQPVAGDNGGQFVINADGSVDFSADGDFDDLGEGETASTSVTYTIADEDGLEDTATVTFTVTGSNDGPVAVEDTFDAGEDDPAAELGNVLDNDDDPDGDDLSVSEVNGDPANVGEPVPGDQGGLVTINPDGTITFDPNGDFEELGEGETATTTVTYTVTDGNGGEDTETVTVTITGTNDAPVAVLDEDATDQDTAIVLDNVLGNDEDPENDPLTVSEVNGAPLNVGEPVEGDNGGTFVINADGTATFNPDGDFDDLADGETEQTTVTYTITDEDGATDTTTVTVTVTGGNDGPVAVEDTGETDQDTVLDLDNVLGNDSDPDGDDLTVADVNGDPANVGEPVAGDNGGLITINEDGTASFDPNGDFDDLGEGETAETTVTYTVTDGNGGEDTTTVTVTVTGTNDAPEATNNTYVVTQDEAFGDEDGNAITEDTGDGVDSDPEGDDLTVVSVDGVDGNVGQPVAGDNGGQFVINADGSVDFSADGDFDDLGEGETASTSVTYTIADEDGLEDTATVTFTVTGSNDGPVAVEDTFDAGEDDPAAELGNVLDNDDDPDGDDLTVAAVNGDPANVGEPVPGDQGGLVTINPDGTITFDPNGDFEELSPGETSETTVTYTVTDPSGETSTTTVTITVTGENDGPDATDNAYTVTLTEDAGDVDGNVITDDTGDGVDSDPEDDDLTVVAVDGDPANVGEPVAGDNGGLFTINPDGTVDFDANGDFDDLGLNDTDTTSITYTIVDENGAEDTATVTFTVTGINDGTVQGTAGDDIINPDIPYVDADGDIVDAGDGILPGDEGTDNDLILGFEGDDTIQAGEGDDVVFGGADDDSITGNAGDDDLSGDEGNDIIRGGTDDDTLAGGDGMDMLFGGANDDTLDGGDGDDKIEGGSGDDTLIGGLGNDDLWGASGDDSVDGGEGDDTIATAEGNDIVEGGDGDDIIDTANDEPPFENPFSPENLPDVGYPGLYPADTDPNDDLDTVFGGAGNDSIVTGDDDDTIFGGSGDDTIDAGFDDDSVEGGSGDDTIIGSEGNDVIIGEEGNDLIFGGLANGQGGFANLPDDLDGDGDSNDPGEDLVTDNNNDTLFGGAGNDTIFGEDDDDTLFGGTGQDTLFGGVDDDVINGDEGEDVITGGQGADSQFGGLGDDLFIVDEPGEGAGDVIVGGEDPDLDGDGESDDVDVLDLTGSNVDFITYVDGDPEAGTVTFQDGSTLTFSEIENVIPCFTPGTTIATPKGERLVEELREGDRIITRDNGIQEIRWVGRKEMSGTQLVQNPHLKPILIKAGALGNGLPERDMLVSPNHRCLVASEKTQLYFEEREVLAAAKHLVGAEGIHEVDVMGTAYIHFMFDRHEVVLSNGAWTESFQPGDYSLKGIGNSQRNEIFELFPELATKTGLGNYQSARRALKKHEARLLVK</sequence>
<feature type="domain" description="Cadherin" evidence="4">
    <location>
        <begin position="1542"/>
        <end position="1634"/>
    </location>
</feature>
<dbReference type="PROSITE" id="PS50268">
    <property type="entry name" value="CADHERIN_2"/>
    <property type="match status" value="4"/>
</dbReference>
<dbReference type="Gene3D" id="2.150.10.10">
    <property type="entry name" value="Serralysin-like metalloprotease, C-terminal"/>
    <property type="match status" value="7"/>
</dbReference>
<dbReference type="Gene3D" id="2.60.40.2810">
    <property type="match status" value="2"/>
</dbReference>
<keyword evidence="2" id="KW-0964">Secreted</keyword>
<dbReference type="EMBL" id="FWFT01000001">
    <property type="protein sequence ID" value="SLN16617.1"/>
    <property type="molecule type" value="Genomic_DNA"/>
</dbReference>
<dbReference type="InterPro" id="IPR001343">
    <property type="entry name" value="Hemolysn_Ca-bd"/>
</dbReference>
<dbReference type="NCBIfam" id="TIGR01965">
    <property type="entry name" value="VCBS_repeat"/>
    <property type="match status" value="7"/>
</dbReference>
<dbReference type="GO" id="GO:0007156">
    <property type="term" value="P:homophilic cell adhesion via plasma membrane adhesion molecules"/>
    <property type="evidence" value="ECO:0007669"/>
    <property type="project" value="InterPro"/>
</dbReference>
<feature type="compositionally biased region" description="Acidic residues" evidence="3">
    <location>
        <begin position="1067"/>
        <end position="1077"/>
    </location>
</feature>
<feature type="domain" description="Cadherin" evidence="4">
    <location>
        <begin position="855"/>
        <end position="944"/>
    </location>
</feature>
<evidence type="ECO:0000256" key="1">
    <source>
        <dbReference type="ARBA" id="ARBA00004613"/>
    </source>
</evidence>
<dbReference type="GO" id="GO:0016020">
    <property type="term" value="C:membrane"/>
    <property type="evidence" value="ECO:0007669"/>
    <property type="project" value="InterPro"/>
</dbReference>
<dbReference type="Gene3D" id="2.60.40.10">
    <property type="entry name" value="Immunoglobulins"/>
    <property type="match status" value="1"/>
</dbReference>
<dbReference type="Pfam" id="PF17963">
    <property type="entry name" value="Big_9"/>
    <property type="match status" value="7"/>
</dbReference>
<evidence type="ECO:0000256" key="2">
    <source>
        <dbReference type="ARBA" id="ARBA00022525"/>
    </source>
</evidence>
<feature type="compositionally biased region" description="Acidic residues" evidence="3">
    <location>
        <begin position="1900"/>
        <end position="1909"/>
    </location>
</feature>
<evidence type="ECO:0000259" key="4">
    <source>
        <dbReference type="PROSITE" id="PS50268"/>
    </source>
</evidence>
<protein>
    <submittedName>
        <fullName evidence="5">Bifunctional hemolysin/adenylate cyclase</fullName>
    </submittedName>
</protein>
<feature type="domain" description="Cadherin" evidence="4">
    <location>
        <begin position="1655"/>
        <end position="1766"/>
    </location>
</feature>
<feature type="region of interest" description="Disordered" evidence="3">
    <location>
        <begin position="1056"/>
        <end position="1118"/>
    </location>
</feature>
<dbReference type="InterPro" id="IPR013783">
    <property type="entry name" value="Ig-like_fold"/>
</dbReference>
<dbReference type="PANTHER" id="PTHR38340:SF1">
    <property type="entry name" value="S-LAYER PROTEIN"/>
    <property type="match status" value="1"/>
</dbReference>
<dbReference type="SUPFAM" id="SSF51120">
    <property type="entry name" value="beta-Roll"/>
    <property type="match status" value="4"/>
</dbReference>
<organism evidence="5 6">
    <name type="scientific">Pseudooctadecabacter jejudonensis</name>
    <dbReference type="NCBI Taxonomy" id="1391910"/>
    <lineage>
        <taxon>Bacteria</taxon>
        <taxon>Pseudomonadati</taxon>
        <taxon>Pseudomonadota</taxon>
        <taxon>Alphaproteobacteria</taxon>
        <taxon>Rhodobacterales</taxon>
        <taxon>Paracoccaceae</taxon>
        <taxon>Pseudooctadecabacter</taxon>
    </lineage>
</organism>
<feature type="compositionally biased region" description="Acidic residues" evidence="3">
    <location>
        <begin position="1994"/>
        <end position="2005"/>
    </location>
</feature>
<dbReference type="PANTHER" id="PTHR38340">
    <property type="entry name" value="S-LAYER PROTEIN"/>
    <property type="match status" value="1"/>
</dbReference>
<proteinExistence type="predicted"/>
<dbReference type="NCBIfam" id="NF012211">
    <property type="entry name" value="tand_rpt_95"/>
    <property type="match status" value="7"/>
</dbReference>
<dbReference type="InterPro" id="IPR002126">
    <property type="entry name" value="Cadherin-like_dom"/>
</dbReference>
<name>A0A1Y5RHS6_9RHOB</name>
<dbReference type="RefSeq" id="WP_085862905.1">
    <property type="nucleotide sequence ID" value="NZ_FWFT01000001.1"/>
</dbReference>
<reference evidence="5 6" key="1">
    <citation type="submission" date="2017-03" db="EMBL/GenBank/DDBJ databases">
        <authorList>
            <person name="Afonso C.L."/>
            <person name="Miller P.J."/>
            <person name="Scott M.A."/>
            <person name="Spackman E."/>
            <person name="Goraichik I."/>
            <person name="Dimitrov K.M."/>
            <person name="Suarez D.L."/>
            <person name="Swayne D.E."/>
        </authorList>
    </citation>
    <scope>NUCLEOTIDE SEQUENCE [LARGE SCALE GENOMIC DNA]</scope>
    <source>
        <strain evidence="5 6">CECT 8397</strain>
    </source>
</reference>
<gene>
    <name evidence="5" type="primary">cya_1</name>
    <name evidence="5" type="ORF">PSJ8397_00438</name>
</gene>
<feature type="region of interest" description="Disordered" evidence="3">
    <location>
        <begin position="1804"/>
        <end position="2019"/>
    </location>
</feature>
<evidence type="ECO:0000256" key="3">
    <source>
        <dbReference type="SAM" id="MobiDB-lite"/>
    </source>
</evidence>
<evidence type="ECO:0000313" key="6">
    <source>
        <dbReference type="Proteomes" id="UP000193623"/>
    </source>
</evidence>
<dbReference type="Pfam" id="PF13403">
    <property type="entry name" value="Hint_2"/>
    <property type="match status" value="1"/>
</dbReference>